<dbReference type="EMBL" id="CAJVPS010015391">
    <property type="protein sequence ID" value="CAG8686558.1"/>
    <property type="molecule type" value="Genomic_DNA"/>
</dbReference>
<evidence type="ECO:0000313" key="1">
    <source>
        <dbReference type="EMBL" id="CAG8686558.1"/>
    </source>
</evidence>
<reference evidence="1" key="1">
    <citation type="submission" date="2021-06" db="EMBL/GenBank/DDBJ databases">
        <authorList>
            <person name="Kallberg Y."/>
            <person name="Tangrot J."/>
            <person name="Rosling A."/>
        </authorList>
    </citation>
    <scope>NUCLEOTIDE SEQUENCE</scope>
    <source>
        <strain evidence="1">FL130A</strain>
    </source>
</reference>
<sequence>SILALLVQTPRIILNIKECVDRLLRELQAKRQLSSFKKELERRCETLSPDRHWVIAKRAPKAKIKKIALSH</sequence>
<dbReference type="AlphaFoldDB" id="A0A9N9EQ25"/>
<name>A0A9N9EQ25_9GLOM</name>
<gene>
    <name evidence="1" type="ORF">ALEPTO_LOCUS11036</name>
</gene>
<proteinExistence type="predicted"/>
<dbReference type="Proteomes" id="UP000789508">
    <property type="component" value="Unassembled WGS sequence"/>
</dbReference>
<feature type="non-terminal residue" evidence="1">
    <location>
        <position position="71"/>
    </location>
</feature>
<protein>
    <submittedName>
        <fullName evidence="1">14509_t:CDS:1</fullName>
    </submittedName>
</protein>
<keyword evidence="2" id="KW-1185">Reference proteome</keyword>
<accession>A0A9N9EQ25</accession>
<organism evidence="1 2">
    <name type="scientific">Ambispora leptoticha</name>
    <dbReference type="NCBI Taxonomy" id="144679"/>
    <lineage>
        <taxon>Eukaryota</taxon>
        <taxon>Fungi</taxon>
        <taxon>Fungi incertae sedis</taxon>
        <taxon>Mucoromycota</taxon>
        <taxon>Glomeromycotina</taxon>
        <taxon>Glomeromycetes</taxon>
        <taxon>Archaeosporales</taxon>
        <taxon>Ambisporaceae</taxon>
        <taxon>Ambispora</taxon>
    </lineage>
</organism>
<evidence type="ECO:0000313" key="2">
    <source>
        <dbReference type="Proteomes" id="UP000789508"/>
    </source>
</evidence>
<comment type="caution">
    <text evidence="1">The sequence shown here is derived from an EMBL/GenBank/DDBJ whole genome shotgun (WGS) entry which is preliminary data.</text>
</comment>